<accession>A0A0K1PCN1</accession>
<dbReference type="InterPro" id="IPR010870">
    <property type="entry name" value="Porin_O/P"/>
</dbReference>
<dbReference type="InterPro" id="IPR023614">
    <property type="entry name" value="Porin_dom_sf"/>
</dbReference>
<dbReference type="KEGG" id="vin:AKJ08_1644"/>
<dbReference type="OrthoDB" id="9807854at2"/>
<evidence type="ECO:0000313" key="1">
    <source>
        <dbReference type="EMBL" id="AKU91257.1"/>
    </source>
</evidence>
<reference evidence="1 2" key="1">
    <citation type="submission" date="2015-08" db="EMBL/GenBank/DDBJ databases">
        <authorList>
            <person name="Babu N.S."/>
            <person name="Beckwith C.J."/>
            <person name="Beseler K.G."/>
            <person name="Brison A."/>
            <person name="Carone J.V."/>
            <person name="Caskin T.P."/>
            <person name="Diamond M."/>
            <person name="Durham M.E."/>
            <person name="Foxe J.M."/>
            <person name="Go M."/>
            <person name="Henderson B.A."/>
            <person name="Jones I.B."/>
            <person name="McGettigan J.A."/>
            <person name="Micheletti S.J."/>
            <person name="Nasrallah M.E."/>
            <person name="Ortiz D."/>
            <person name="Piller C.R."/>
            <person name="Privatt S.R."/>
            <person name="Schneider S.L."/>
            <person name="Sharp S."/>
            <person name="Smith T.C."/>
            <person name="Stanton J.D."/>
            <person name="Ullery H.E."/>
            <person name="Wilson R.J."/>
            <person name="Serrano M.G."/>
            <person name="Buck G."/>
            <person name="Lee V."/>
            <person name="Wang Y."/>
            <person name="Carvalho R."/>
            <person name="Voegtly L."/>
            <person name="Shi R."/>
            <person name="Duckworth R."/>
            <person name="Johnson A."/>
            <person name="Loviza R."/>
            <person name="Walstead R."/>
            <person name="Shah Z."/>
            <person name="Kiflezghi M."/>
            <person name="Wade K."/>
            <person name="Ball S.L."/>
            <person name="Bradley K.W."/>
            <person name="Asai D.J."/>
            <person name="Bowman C.A."/>
            <person name="Russell D.A."/>
            <person name="Pope W.H."/>
            <person name="Jacobs-Sera D."/>
            <person name="Hendrix R.W."/>
            <person name="Hatfull G.F."/>
        </authorList>
    </citation>
    <scope>NUCLEOTIDE SEQUENCE [LARGE SCALE GENOMIC DNA]</scope>
    <source>
        <strain evidence="1 2">DSM 27710</strain>
    </source>
</reference>
<dbReference type="AlphaFoldDB" id="A0A0K1PCN1"/>
<dbReference type="EMBL" id="CP012332">
    <property type="protein sequence ID" value="AKU91257.1"/>
    <property type="molecule type" value="Genomic_DNA"/>
</dbReference>
<dbReference type="RefSeq" id="WP_050725595.1">
    <property type="nucleotide sequence ID" value="NZ_CP012332.1"/>
</dbReference>
<protein>
    <submittedName>
        <fullName evidence="1">Phosphate-specific outer membrane porin OprP</fullName>
    </submittedName>
</protein>
<organism evidence="1 2">
    <name type="scientific">Vulgatibacter incomptus</name>
    <dbReference type="NCBI Taxonomy" id="1391653"/>
    <lineage>
        <taxon>Bacteria</taxon>
        <taxon>Pseudomonadati</taxon>
        <taxon>Myxococcota</taxon>
        <taxon>Myxococcia</taxon>
        <taxon>Myxococcales</taxon>
        <taxon>Cystobacterineae</taxon>
        <taxon>Vulgatibacteraceae</taxon>
        <taxon>Vulgatibacter</taxon>
    </lineage>
</organism>
<keyword evidence="2" id="KW-1185">Reference proteome</keyword>
<dbReference type="Pfam" id="PF07396">
    <property type="entry name" value="Porin_O_P"/>
    <property type="match status" value="1"/>
</dbReference>
<name>A0A0K1PCN1_9BACT</name>
<dbReference type="Proteomes" id="UP000055590">
    <property type="component" value="Chromosome"/>
</dbReference>
<proteinExistence type="predicted"/>
<sequence length="440" mass="48717">MALERKKVPIDAPSAASARTARRRCLDGLLIAALLAFAAFPASGAAKEKEDSAATPPEIRIDSEGFSLRSQDGDFVLHLDGYIQADARIYAGKNDSSLPDTFALRRVRPILAGTLYRYLNFRLMPDFGLGVAIIQDAWVEILPLKGIGFRMGKYKAPVGLERLQTATDLFFAERAFPTLLVPNRDVGAELHGDFFHDAFSWAIGAFNGAADNASLDLDPDHGKEVAGRIFIRPIPKGFFRFLGLGYATTYGKAKGTAATPELATFVSAGQHTFFKYRTGTEAAFIDGKRYRFAPQLYFFTGGFGLLGEYYISTEDVRVGDDTRRLTNKAWQAAGTYVIGGRRRYDGVKPRHSISQGGAGAFEFAARYSELHIDPRTFPTFNDPSHAQRIAREWAVNFGWWPSPSARFMVSFFRTRFVSGVESVPDEVPENAFIVRSQIAW</sequence>
<dbReference type="STRING" id="1391653.AKJ08_1644"/>
<evidence type="ECO:0000313" key="2">
    <source>
        <dbReference type="Proteomes" id="UP000055590"/>
    </source>
</evidence>
<dbReference type="Gene3D" id="2.40.160.10">
    <property type="entry name" value="Porin"/>
    <property type="match status" value="1"/>
</dbReference>
<gene>
    <name evidence="1" type="ORF">AKJ08_1644</name>
</gene>